<keyword evidence="2" id="KW-1185">Reference proteome</keyword>
<feature type="non-terminal residue" evidence="1">
    <location>
        <position position="152"/>
    </location>
</feature>
<accession>A0A9N9P7Y3</accession>
<name>A0A9N9P7Y3_9GLOM</name>
<feature type="non-terminal residue" evidence="1">
    <location>
        <position position="1"/>
    </location>
</feature>
<organism evidence="1 2">
    <name type="scientific">Acaulospora morrowiae</name>
    <dbReference type="NCBI Taxonomy" id="94023"/>
    <lineage>
        <taxon>Eukaryota</taxon>
        <taxon>Fungi</taxon>
        <taxon>Fungi incertae sedis</taxon>
        <taxon>Mucoromycota</taxon>
        <taxon>Glomeromycotina</taxon>
        <taxon>Glomeromycetes</taxon>
        <taxon>Diversisporales</taxon>
        <taxon>Acaulosporaceae</taxon>
        <taxon>Acaulospora</taxon>
    </lineage>
</organism>
<gene>
    <name evidence="1" type="ORF">AMORRO_LOCUS18210</name>
</gene>
<comment type="caution">
    <text evidence="1">The sequence shown here is derived from an EMBL/GenBank/DDBJ whole genome shotgun (WGS) entry which is preliminary data.</text>
</comment>
<dbReference type="PANTHER" id="PTHR47718">
    <property type="entry name" value="OS01G0519700 PROTEIN"/>
    <property type="match status" value="1"/>
</dbReference>
<dbReference type="PANTHER" id="PTHR47718:SF17">
    <property type="entry name" value="PROTEIN FAR1-RELATED SEQUENCE 5-LIKE"/>
    <property type="match status" value="1"/>
</dbReference>
<dbReference type="EMBL" id="CAJVPV010062287">
    <property type="protein sequence ID" value="CAG8791763.1"/>
    <property type="molecule type" value="Genomic_DNA"/>
</dbReference>
<proteinExistence type="predicted"/>
<dbReference type="AlphaFoldDB" id="A0A9N9P7Y3"/>
<evidence type="ECO:0000313" key="2">
    <source>
        <dbReference type="Proteomes" id="UP000789342"/>
    </source>
</evidence>
<reference evidence="1" key="1">
    <citation type="submission" date="2021-06" db="EMBL/GenBank/DDBJ databases">
        <authorList>
            <person name="Kallberg Y."/>
            <person name="Tangrot J."/>
            <person name="Rosling A."/>
        </authorList>
    </citation>
    <scope>NUCLEOTIDE SEQUENCE</scope>
    <source>
        <strain evidence="1">CL551</strain>
    </source>
</reference>
<dbReference type="OrthoDB" id="2348750at2759"/>
<sequence>SLGSNYNDFSKDFYLCRNNLSPTGFEAQWYKLIATYPKTADYFNSKLYPSKEKWAKTYTTKFFTAGISSTSHVESENSVIKNVLQGRPGLCELATILDLRLCDEARYVNHNKWYHANASAQLSGASAKCFPEIDRILKEYLTEEMLSRQRHE</sequence>
<evidence type="ECO:0000313" key="1">
    <source>
        <dbReference type="EMBL" id="CAG8791763.1"/>
    </source>
</evidence>
<dbReference type="Proteomes" id="UP000789342">
    <property type="component" value="Unassembled WGS sequence"/>
</dbReference>
<protein>
    <submittedName>
        <fullName evidence="1">3732_t:CDS:1</fullName>
    </submittedName>
</protein>